<dbReference type="Proteomes" id="UP000264820">
    <property type="component" value="Unplaced"/>
</dbReference>
<dbReference type="GO" id="GO:0008021">
    <property type="term" value="C:synaptic vesicle"/>
    <property type="evidence" value="ECO:0007669"/>
    <property type="project" value="TreeGrafter"/>
</dbReference>
<dbReference type="Gene3D" id="1.20.58.70">
    <property type="match status" value="1"/>
</dbReference>
<dbReference type="GO" id="GO:0048787">
    <property type="term" value="C:presynaptic active zone membrane"/>
    <property type="evidence" value="ECO:0007669"/>
    <property type="project" value="TreeGrafter"/>
</dbReference>
<dbReference type="SUPFAM" id="SSF47661">
    <property type="entry name" value="t-snare proteins"/>
    <property type="match status" value="1"/>
</dbReference>
<evidence type="ECO:0000256" key="3">
    <source>
        <dbReference type="SAM" id="Coils"/>
    </source>
</evidence>
<name>A0A3Q2Z6S9_HIPCM</name>
<dbReference type="GO" id="GO:0006886">
    <property type="term" value="P:intracellular protein transport"/>
    <property type="evidence" value="ECO:0007669"/>
    <property type="project" value="TreeGrafter"/>
</dbReference>
<dbReference type="InterPro" id="IPR010989">
    <property type="entry name" value="SNARE"/>
</dbReference>
<dbReference type="Ensembl" id="ENSHCOT00000023545.1">
    <property type="protein sequence ID" value="ENSHCOP00000027418.1"/>
    <property type="gene ID" value="ENSHCOG00000019260.1"/>
</dbReference>
<evidence type="ECO:0000259" key="4">
    <source>
        <dbReference type="PROSITE" id="PS50192"/>
    </source>
</evidence>
<dbReference type="STRING" id="109280.ENSHCOP00000027418"/>
<evidence type="ECO:0000256" key="1">
    <source>
        <dbReference type="ARBA" id="ARBA00009063"/>
    </source>
</evidence>
<protein>
    <submittedName>
        <fullName evidence="5">Syntaxin 11a</fullName>
    </submittedName>
</protein>
<dbReference type="PANTHER" id="PTHR19957">
    <property type="entry name" value="SYNTAXIN"/>
    <property type="match status" value="1"/>
</dbReference>
<dbReference type="AlphaFoldDB" id="A0A3Q2Z6S9"/>
<dbReference type="InterPro" id="IPR000727">
    <property type="entry name" value="T_SNARE_dom"/>
</dbReference>
<keyword evidence="6" id="KW-1185">Reference proteome</keyword>
<dbReference type="GO" id="GO:0005484">
    <property type="term" value="F:SNAP receptor activity"/>
    <property type="evidence" value="ECO:0007669"/>
    <property type="project" value="TreeGrafter"/>
</dbReference>
<dbReference type="GO" id="GO:0048278">
    <property type="term" value="P:vesicle docking"/>
    <property type="evidence" value="ECO:0007669"/>
    <property type="project" value="TreeGrafter"/>
</dbReference>
<dbReference type="InterPro" id="IPR006011">
    <property type="entry name" value="Syntaxin_N"/>
</dbReference>
<evidence type="ECO:0000256" key="2">
    <source>
        <dbReference type="ARBA" id="ARBA00023054"/>
    </source>
</evidence>
<dbReference type="SMART" id="SM00397">
    <property type="entry name" value="t_SNARE"/>
    <property type="match status" value="1"/>
</dbReference>
<dbReference type="InterPro" id="IPR045242">
    <property type="entry name" value="Syntaxin"/>
</dbReference>
<evidence type="ECO:0000313" key="6">
    <source>
        <dbReference type="Proteomes" id="UP000264820"/>
    </source>
</evidence>
<evidence type="ECO:0000313" key="5">
    <source>
        <dbReference type="Ensembl" id="ENSHCOP00000027418.1"/>
    </source>
</evidence>
<dbReference type="OMA" id="QEAMFEY"/>
<proteinExistence type="inferred from homology"/>
<dbReference type="GO" id="GO:0031201">
    <property type="term" value="C:SNARE complex"/>
    <property type="evidence" value="ECO:0007669"/>
    <property type="project" value="TreeGrafter"/>
</dbReference>
<reference evidence="5" key="1">
    <citation type="submission" date="2025-08" db="UniProtKB">
        <authorList>
            <consortium name="Ensembl"/>
        </authorList>
    </citation>
    <scope>IDENTIFICATION</scope>
</reference>
<dbReference type="Gene3D" id="1.20.5.110">
    <property type="match status" value="1"/>
</dbReference>
<keyword evidence="2 3" id="KW-0175">Coiled coil</keyword>
<dbReference type="SMART" id="SM00503">
    <property type="entry name" value="SynN"/>
    <property type="match status" value="1"/>
</dbReference>
<organism evidence="5 6">
    <name type="scientific">Hippocampus comes</name>
    <name type="common">Tiger tail seahorse</name>
    <dbReference type="NCBI Taxonomy" id="109280"/>
    <lineage>
        <taxon>Eukaryota</taxon>
        <taxon>Metazoa</taxon>
        <taxon>Chordata</taxon>
        <taxon>Craniata</taxon>
        <taxon>Vertebrata</taxon>
        <taxon>Euteleostomi</taxon>
        <taxon>Actinopterygii</taxon>
        <taxon>Neopterygii</taxon>
        <taxon>Teleostei</taxon>
        <taxon>Neoteleostei</taxon>
        <taxon>Acanthomorphata</taxon>
        <taxon>Syngnathiaria</taxon>
        <taxon>Syngnathiformes</taxon>
        <taxon>Syngnathoidei</taxon>
        <taxon>Syngnathidae</taxon>
        <taxon>Hippocampus</taxon>
    </lineage>
</organism>
<accession>A0A3Q2Z6S9</accession>
<dbReference type="PROSITE" id="PS50192">
    <property type="entry name" value="T_SNARE"/>
    <property type="match status" value="1"/>
</dbReference>
<sequence>MIDRLSELRAAAVSKPPEMVQYSLEDKWEVPLQDELTVPLFGSEKEIEGIHREVQATRKELLLLTMDVKRLGEESSRFLTSVRRFSSIKRDANVLGRAVKTRGEALIGRLVKLGELSEELARVHGDSSVVARVARCQHAALTGSFHRAMSEYNRAEMEQRENCKTRIQRQAAIVGMEMSLGQIEEMMETGKWDVFAGNGLLMTSDMRGARSALSEIESRRRQLEELEGRIRDVRDLFFQVALLAEEQGCKADLIEANVRRTRDYVVAADNHVRENLIFFFWSKETYQGEK</sequence>
<dbReference type="GO" id="GO:0031629">
    <property type="term" value="P:synaptic vesicle fusion to presynaptic active zone membrane"/>
    <property type="evidence" value="ECO:0007669"/>
    <property type="project" value="TreeGrafter"/>
</dbReference>
<comment type="similarity">
    <text evidence="1">Belongs to the syntaxin family.</text>
</comment>
<reference evidence="5" key="2">
    <citation type="submission" date="2025-09" db="UniProtKB">
        <authorList>
            <consortium name="Ensembl"/>
        </authorList>
    </citation>
    <scope>IDENTIFICATION</scope>
</reference>
<dbReference type="PANTHER" id="PTHR19957:SF30">
    <property type="entry name" value="SYNTAXIN-11"/>
    <property type="match status" value="1"/>
</dbReference>
<feature type="coiled-coil region" evidence="3">
    <location>
        <begin position="206"/>
        <end position="236"/>
    </location>
</feature>
<dbReference type="GeneTree" id="ENSGT01050000244948"/>
<dbReference type="Pfam" id="PF00804">
    <property type="entry name" value="Syntaxin"/>
    <property type="match status" value="1"/>
</dbReference>
<dbReference type="GO" id="GO:0000149">
    <property type="term" value="F:SNARE binding"/>
    <property type="evidence" value="ECO:0007669"/>
    <property type="project" value="TreeGrafter"/>
</dbReference>
<feature type="domain" description="T-SNARE coiled-coil homology" evidence="4">
    <location>
        <begin position="213"/>
        <end position="275"/>
    </location>
</feature>